<dbReference type="HOGENOM" id="CLU_1932761_0_0_1"/>
<evidence type="ECO:0000256" key="1">
    <source>
        <dbReference type="SAM" id="SignalP"/>
    </source>
</evidence>
<evidence type="ECO:0000313" key="4">
    <source>
        <dbReference type="EnsemblMetazoa" id="CapteP216707"/>
    </source>
</evidence>
<dbReference type="EMBL" id="AMQN01044068">
    <property type="status" value="NOT_ANNOTATED_CDS"/>
    <property type="molecule type" value="Genomic_DNA"/>
</dbReference>
<dbReference type="InterPro" id="IPR001846">
    <property type="entry name" value="VWF_type-D"/>
</dbReference>
<reference evidence="5" key="1">
    <citation type="submission" date="2012-12" db="EMBL/GenBank/DDBJ databases">
        <authorList>
            <person name="Hellsten U."/>
            <person name="Grimwood J."/>
            <person name="Chapman J.A."/>
            <person name="Shapiro H."/>
            <person name="Aerts A."/>
            <person name="Otillar R.P."/>
            <person name="Terry A.Y."/>
            <person name="Boore J.L."/>
            <person name="Simakov O."/>
            <person name="Marletaz F."/>
            <person name="Cho S.-J."/>
            <person name="Edsinger-Gonzales E."/>
            <person name="Havlak P."/>
            <person name="Kuo D.-H."/>
            <person name="Larsson T."/>
            <person name="Lv J."/>
            <person name="Arendt D."/>
            <person name="Savage R."/>
            <person name="Osoegawa K."/>
            <person name="de Jong P."/>
            <person name="Lindberg D.R."/>
            <person name="Seaver E.C."/>
            <person name="Weisblat D.A."/>
            <person name="Putnam N.H."/>
            <person name="Grigoriev I.V."/>
            <person name="Rokhsar D.S."/>
        </authorList>
    </citation>
    <scope>NUCLEOTIDE SEQUENCE</scope>
    <source>
        <strain evidence="5">I ESC-2004</strain>
    </source>
</reference>
<evidence type="ECO:0000259" key="2">
    <source>
        <dbReference type="PROSITE" id="PS51233"/>
    </source>
</evidence>
<gene>
    <name evidence="3" type="ORF">CAPTEDRAFT_216707</name>
</gene>
<dbReference type="EMBL" id="KB301328">
    <property type="protein sequence ID" value="ELU05689.1"/>
    <property type="molecule type" value="Genomic_DNA"/>
</dbReference>
<accession>R7UGM1</accession>
<organism evidence="3">
    <name type="scientific">Capitella teleta</name>
    <name type="common">Polychaete worm</name>
    <dbReference type="NCBI Taxonomy" id="283909"/>
    <lineage>
        <taxon>Eukaryota</taxon>
        <taxon>Metazoa</taxon>
        <taxon>Spiralia</taxon>
        <taxon>Lophotrochozoa</taxon>
        <taxon>Annelida</taxon>
        <taxon>Polychaeta</taxon>
        <taxon>Sedentaria</taxon>
        <taxon>Scolecida</taxon>
        <taxon>Capitellidae</taxon>
        <taxon>Capitella</taxon>
    </lineage>
</organism>
<dbReference type="PROSITE" id="PS51233">
    <property type="entry name" value="VWFD"/>
    <property type="match status" value="1"/>
</dbReference>
<evidence type="ECO:0000313" key="3">
    <source>
        <dbReference type="EMBL" id="ELU05689.1"/>
    </source>
</evidence>
<reference evidence="3 5" key="2">
    <citation type="journal article" date="2013" name="Nature">
        <title>Insights into bilaterian evolution from three spiralian genomes.</title>
        <authorList>
            <person name="Simakov O."/>
            <person name="Marletaz F."/>
            <person name="Cho S.J."/>
            <person name="Edsinger-Gonzales E."/>
            <person name="Havlak P."/>
            <person name="Hellsten U."/>
            <person name="Kuo D.H."/>
            <person name="Larsson T."/>
            <person name="Lv J."/>
            <person name="Arendt D."/>
            <person name="Savage R."/>
            <person name="Osoegawa K."/>
            <person name="de Jong P."/>
            <person name="Grimwood J."/>
            <person name="Chapman J.A."/>
            <person name="Shapiro H."/>
            <person name="Aerts A."/>
            <person name="Otillar R.P."/>
            <person name="Terry A.Y."/>
            <person name="Boore J.L."/>
            <person name="Grigoriev I.V."/>
            <person name="Lindberg D.R."/>
            <person name="Seaver E.C."/>
            <person name="Weisblat D.A."/>
            <person name="Putnam N.H."/>
            <person name="Rokhsar D.S."/>
        </authorList>
    </citation>
    <scope>NUCLEOTIDE SEQUENCE</scope>
    <source>
        <strain evidence="3 5">I ESC-2004</strain>
    </source>
</reference>
<evidence type="ECO:0000313" key="5">
    <source>
        <dbReference type="Proteomes" id="UP000014760"/>
    </source>
</evidence>
<proteinExistence type="predicted"/>
<protein>
    <recommendedName>
        <fullName evidence="2">VWFD domain-containing protein</fullName>
    </recommendedName>
</protein>
<feature type="signal peptide" evidence="1">
    <location>
        <begin position="1"/>
        <end position="18"/>
    </location>
</feature>
<feature type="domain" description="VWFD" evidence="2">
    <location>
        <begin position="43"/>
        <end position="131"/>
    </location>
</feature>
<dbReference type="AlphaFoldDB" id="R7UGM1"/>
<feature type="non-terminal residue" evidence="3">
    <location>
        <position position="131"/>
    </location>
</feature>
<dbReference type="EnsemblMetazoa" id="CapteT216707">
    <property type="protein sequence ID" value="CapteP216707"/>
    <property type="gene ID" value="CapteG216707"/>
</dbReference>
<keyword evidence="1" id="KW-0732">Signal</keyword>
<feature type="chain" id="PRO_5008788002" description="VWFD domain-containing protein" evidence="1">
    <location>
        <begin position="19"/>
        <end position="131"/>
    </location>
</feature>
<name>R7UGM1_CAPTE</name>
<keyword evidence="5" id="KW-1185">Reference proteome</keyword>
<dbReference type="Proteomes" id="UP000014760">
    <property type="component" value="Unassembled WGS sequence"/>
</dbReference>
<reference evidence="4" key="3">
    <citation type="submission" date="2015-06" db="UniProtKB">
        <authorList>
            <consortium name="EnsemblMetazoa"/>
        </authorList>
    </citation>
    <scope>IDENTIFICATION</scope>
</reference>
<sequence length="131" mass="14492">MKQLIFIVCLGLLPLVQSAAPGIYEDFSAALSREMRQEENETDPCTGGGDPHYLNENGEVVHFQGACKYIMAQYADSNNQDMSGAPDSAIDSHEINPWNDMCHHEQFNIFMHGSFVRFETSFGLVVESSGG</sequence>